<evidence type="ECO:0008006" key="6">
    <source>
        <dbReference type="Google" id="ProtNLM"/>
    </source>
</evidence>
<dbReference type="InterPro" id="IPR010636">
    <property type="entry name" value="Class_II_hydrophobin"/>
</dbReference>
<dbReference type="SUPFAM" id="SSF101751">
    <property type="entry name" value="Hydrophobin II, HfbII"/>
    <property type="match status" value="1"/>
</dbReference>
<evidence type="ECO:0000256" key="1">
    <source>
        <dbReference type="ARBA" id="ARBA00009576"/>
    </source>
</evidence>
<dbReference type="Gene3D" id="3.20.120.10">
    <property type="entry name" value="Hydrophobin"/>
    <property type="match status" value="1"/>
</dbReference>
<reference evidence="5" key="1">
    <citation type="journal article" date="2020" name="Stud. Mycol.">
        <title>101 Dothideomycetes genomes: A test case for predicting lifestyles and emergence of pathogens.</title>
        <authorList>
            <person name="Haridas S."/>
            <person name="Albert R."/>
            <person name="Binder M."/>
            <person name="Bloem J."/>
            <person name="LaButti K."/>
            <person name="Salamov A."/>
            <person name="Andreopoulos B."/>
            <person name="Baker S."/>
            <person name="Barry K."/>
            <person name="Bills G."/>
            <person name="Bluhm B."/>
            <person name="Cannon C."/>
            <person name="Castanera R."/>
            <person name="Culley D."/>
            <person name="Daum C."/>
            <person name="Ezra D."/>
            <person name="Gonzalez J."/>
            <person name="Henrissat B."/>
            <person name="Kuo A."/>
            <person name="Liang C."/>
            <person name="Lipzen A."/>
            <person name="Lutzoni F."/>
            <person name="Magnuson J."/>
            <person name="Mondo S."/>
            <person name="Nolan M."/>
            <person name="Ohm R."/>
            <person name="Pangilinan J."/>
            <person name="Park H.-J."/>
            <person name="Ramirez L."/>
            <person name="Alfaro M."/>
            <person name="Sun H."/>
            <person name="Tritt A."/>
            <person name="Yoshinaga Y."/>
            <person name="Zwiers L.-H."/>
            <person name="Turgeon B."/>
            <person name="Goodwin S."/>
            <person name="Spatafora J."/>
            <person name="Crous P."/>
            <person name="Grigoriev I."/>
        </authorList>
    </citation>
    <scope>NUCLEOTIDE SEQUENCE [LARGE SCALE GENOMIC DNA]</scope>
    <source>
        <strain evidence="5">CBS 304.66</strain>
    </source>
</reference>
<dbReference type="AlphaFoldDB" id="A0A9P4K607"/>
<keyword evidence="5" id="KW-1185">Reference proteome</keyword>
<keyword evidence="3" id="KW-0732">Signal</keyword>
<keyword evidence="2" id="KW-1015">Disulfide bond</keyword>
<protein>
    <recommendedName>
        <fullName evidence="6">Hydrophobin</fullName>
    </recommendedName>
</protein>
<feature type="signal peptide" evidence="3">
    <location>
        <begin position="1"/>
        <end position="16"/>
    </location>
</feature>
<dbReference type="CDD" id="cd23508">
    <property type="entry name" value="hydrophobin_II"/>
    <property type="match status" value="1"/>
</dbReference>
<sequence length="116" mass="12136">MQFSILLSSILSLASAAAISERSPTKVSGRDAGRLVQRDGPCSELYAPLCCQLDVSGVANLNCESVRDQASHKSLFYQIGDVETTEEFEAICAETGLTAECCVLAVGSDGLVCTAA</sequence>
<dbReference type="OrthoDB" id="4500971at2759"/>
<feature type="chain" id="PRO_5040434627" description="Hydrophobin" evidence="3">
    <location>
        <begin position="17"/>
        <end position="116"/>
    </location>
</feature>
<dbReference type="GO" id="GO:0005576">
    <property type="term" value="C:extracellular region"/>
    <property type="evidence" value="ECO:0007669"/>
    <property type="project" value="InterPro"/>
</dbReference>
<proteinExistence type="inferred from homology"/>
<evidence type="ECO:0000313" key="5">
    <source>
        <dbReference type="Proteomes" id="UP000800093"/>
    </source>
</evidence>
<dbReference type="PANTHER" id="PTHR42341:SF2">
    <property type="entry name" value="HYDROPHOBIN"/>
    <property type="match status" value="1"/>
</dbReference>
<dbReference type="Pfam" id="PF06766">
    <property type="entry name" value="Hydrophobin_2"/>
    <property type="match status" value="1"/>
</dbReference>
<accession>A0A9P4K607</accession>
<evidence type="ECO:0000256" key="2">
    <source>
        <dbReference type="ARBA" id="ARBA00023157"/>
    </source>
</evidence>
<evidence type="ECO:0000256" key="3">
    <source>
        <dbReference type="SAM" id="SignalP"/>
    </source>
</evidence>
<evidence type="ECO:0000313" key="4">
    <source>
        <dbReference type="EMBL" id="KAF2262741.1"/>
    </source>
</evidence>
<gene>
    <name evidence="4" type="ORF">CC78DRAFT_569595</name>
</gene>
<name>A0A9P4K607_9PLEO</name>
<dbReference type="EMBL" id="ML986637">
    <property type="protein sequence ID" value="KAF2262741.1"/>
    <property type="molecule type" value="Genomic_DNA"/>
</dbReference>
<comment type="caution">
    <text evidence="4">The sequence shown here is derived from an EMBL/GenBank/DDBJ whole genome shotgun (WGS) entry which is preliminary data.</text>
</comment>
<dbReference type="Proteomes" id="UP000800093">
    <property type="component" value="Unassembled WGS sequence"/>
</dbReference>
<organism evidence="4 5">
    <name type="scientific">Lojkania enalia</name>
    <dbReference type="NCBI Taxonomy" id="147567"/>
    <lineage>
        <taxon>Eukaryota</taxon>
        <taxon>Fungi</taxon>
        <taxon>Dikarya</taxon>
        <taxon>Ascomycota</taxon>
        <taxon>Pezizomycotina</taxon>
        <taxon>Dothideomycetes</taxon>
        <taxon>Pleosporomycetidae</taxon>
        <taxon>Pleosporales</taxon>
        <taxon>Pleosporales incertae sedis</taxon>
        <taxon>Lojkania</taxon>
    </lineage>
</organism>
<comment type="similarity">
    <text evidence="1">Belongs to the cerato-ulmin hydrophobin family.</text>
</comment>
<dbReference type="PANTHER" id="PTHR42341">
    <property type="entry name" value="HYDROPHOBIN"/>
    <property type="match status" value="1"/>
</dbReference>
<dbReference type="InterPro" id="IPR036686">
    <property type="entry name" value="Class_II_Hydrophobin_sf"/>
</dbReference>